<dbReference type="EMBL" id="JAUZQC010000024">
    <property type="protein sequence ID" value="KAK5848807.1"/>
    <property type="molecule type" value="Genomic_DNA"/>
</dbReference>
<evidence type="ECO:0000313" key="3">
    <source>
        <dbReference type="Proteomes" id="UP001346869"/>
    </source>
</evidence>
<feature type="compositionally biased region" description="Basic residues" evidence="1">
    <location>
        <begin position="70"/>
        <end position="80"/>
    </location>
</feature>
<reference evidence="2 3" key="1">
    <citation type="journal article" date="2023" name="Genes (Basel)">
        <title>Chromosome-Level Genome Assembly and Circadian Gene Repertoire of the Patagonia Blennie Eleginops maclovinus-The Closest Ancestral Proxy of Antarctic Cryonotothenioids.</title>
        <authorList>
            <person name="Cheng C.C."/>
            <person name="Rivera-Colon A.G."/>
            <person name="Minhas B.F."/>
            <person name="Wilson L."/>
            <person name="Rayamajhi N."/>
            <person name="Vargas-Chacoff L."/>
            <person name="Catchen J.M."/>
        </authorList>
    </citation>
    <scope>NUCLEOTIDE SEQUENCE [LARGE SCALE GENOMIC DNA]</scope>
    <source>
        <strain evidence="2">JMC-PN-2008</strain>
    </source>
</reference>
<sequence length="80" mass="8925">MRAVLDITPESFEEPPGEALARPHPAAPIPLPQSPPIEPIPPHQSPPTELFHCLRFHESVSHWHPPPQNKKGKPKGLRID</sequence>
<protein>
    <submittedName>
        <fullName evidence="2">Uncharacterized protein</fullName>
    </submittedName>
</protein>
<evidence type="ECO:0000256" key="1">
    <source>
        <dbReference type="SAM" id="MobiDB-lite"/>
    </source>
</evidence>
<comment type="caution">
    <text evidence="2">The sequence shown here is derived from an EMBL/GenBank/DDBJ whole genome shotgun (WGS) entry which is preliminary data.</text>
</comment>
<gene>
    <name evidence="2" type="ORF">PBY51_008499</name>
</gene>
<keyword evidence="3" id="KW-1185">Reference proteome</keyword>
<feature type="compositionally biased region" description="Pro residues" evidence="1">
    <location>
        <begin position="25"/>
        <end position="45"/>
    </location>
</feature>
<dbReference type="Proteomes" id="UP001346869">
    <property type="component" value="Unassembled WGS sequence"/>
</dbReference>
<accession>A0AAN7WS96</accession>
<organism evidence="2 3">
    <name type="scientific">Eleginops maclovinus</name>
    <name type="common">Patagonian blennie</name>
    <name type="synonym">Eleginus maclovinus</name>
    <dbReference type="NCBI Taxonomy" id="56733"/>
    <lineage>
        <taxon>Eukaryota</taxon>
        <taxon>Metazoa</taxon>
        <taxon>Chordata</taxon>
        <taxon>Craniata</taxon>
        <taxon>Vertebrata</taxon>
        <taxon>Euteleostomi</taxon>
        <taxon>Actinopterygii</taxon>
        <taxon>Neopterygii</taxon>
        <taxon>Teleostei</taxon>
        <taxon>Neoteleostei</taxon>
        <taxon>Acanthomorphata</taxon>
        <taxon>Eupercaria</taxon>
        <taxon>Perciformes</taxon>
        <taxon>Notothenioidei</taxon>
        <taxon>Eleginopidae</taxon>
        <taxon>Eleginops</taxon>
    </lineage>
</organism>
<name>A0AAN7WS96_ELEMC</name>
<feature type="region of interest" description="Disordered" evidence="1">
    <location>
        <begin position="1"/>
        <end position="80"/>
    </location>
</feature>
<dbReference type="AlphaFoldDB" id="A0AAN7WS96"/>
<reference evidence="2 3" key="2">
    <citation type="journal article" date="2023" name="Mol. Biol. Evol.">
        <title>Genomics of Secondarily Temperate Adaptation in the Only Non-Antarctic Icefish.</title>
        <authorList>
            <person name="Rivera-Colon A.G."/>
            <person name="Rayamajhi N."/>
            <person name="Minhas B.F."/>
            <person name="Madrigal G."/>
            <person name="Bilyk K.T."/>
            <person name="Yoon V."/>
            <person name="Hune M."/>
            <person name="Gregory S."/>
            <person name="Cheng C.H.C."/>
            <person name="Catchen J.M."/>
        </authorList>
    </citation>
    <scope>NUCLEOTIDE SEQUENCE [LARGE SCALE GENOMIC DNA]</scope>
    <source>
        <strain evidence="2">JMC-PN-2008</strain>
    </source>
</reference>
<proteinExistence type="predicted"/>
<evidence type="ECO:0000313" key="2">
    <source>
        <dbReference type="EMBL" id="KAK5848807.1"/>
    </source>
</evidence>